<organism evidence="1 2">
    <name type="scientific">Flavobacterium cheonhonense</name>
    <dbReference type="NCBI Taxonomy" id="706185"/>
    <lineage>
        <taxon>Bacteria</taxon>
        <taxon>Pseudomonadati</taxon>
        <taxon>Bacteroidota</taxon>
        <taxon>Flavobacteriia</taxon>
        <taxon>Flavobacteriales</taxon>
        <taxon>Flavobacteriaceae</taxon>
        <taxon>Flavobacterium</taxon>
    </lineage>
</organism>
<keyword evidence="2" id="KW-1185">Reference proteome</keyword>
<dbReference type="RefSeq" id="WP_324691765.1">
    <property type="nucleotide sequence ID" value="NZ_BAABCR010000008.1"/>
</dbReference>
<proteinExistence type="predicted"/>
<protein>
    <submittedName>
        <fullName evidence="1">Uncharacterized protein</fullName>
    </submittedName>
</protein>
<reference evidence="2" key="1">
    <citation type="journal article" date="2019" name="Int. J. Syst. Evol. Microbiol.">
        <title>The Global Catalogue of Microorganisms (GCM) 10K type strain sequencing project: providing services to taxonomists for standard genome sequencing and annotation.</title>
        <authorList>
            <consortium name="The Broad Institute Genomics Platform"/>
            <consortium name="The Broad Institute Genome Sequencing Center for Infectious Disease"/>
            <person name="Wu L."/>
            <person name="Ma J."/>
        </authorList>
    </citation>
    <scope>NUCLEOTIDE SEQUENCE [LARGE SCALE GENOMIC DNA]</scope>
    <source>
        <strain evidence="2">JCM 17064</strain>
    </source>
</reference>
<sequence length="119" mass="14025">MKEKILVYDGSVGYARYFEKIYKKKHEVNSAFNLTDLKNIDIFHYDTIIFIINEIEELKLFSKIHSSYKGIRLFLGVTQNKIAANVYEMNLQNIYNINFELNKTEMIAYINSKLTQEVA</sequence>
<accession>A0ABP7TIM2</accession>
<dbReference type="EMBL" id="BAABCR010000008">
    <property type="protein sequence ID" value="GAA4026149.1"/>
    <property type="molecule type" value="Genomic_DNA"/>
</dbReference>
<name>A0ABP7TIM2_9FLAO</name>
<comment type="caution">
    <text evidence="1">The sequence shown here is derived from an EMBL/GenBank/DDBJ whole genome shotgun (WGS) entry which is preliminary data.</text>
</comment>
<evidence type="ECO:0000313" key="1">
    <source>
        <dbReference type="EMBL" id="GAA4026149.1"/>
    </source>
</evidence>
<evidence type="ECO:0000313" key="2">
    <source>
        <dbReference type="Proteomes" id="UP001500968"/>
    </source>
</evidence>
<gene>
    <name evidence="1" type="ORF">GCM10022386_06890</name>
</gene>
<dbReference type="Proteomes" id="UP001500968">
    <property type="component" value="Unassembled WGS sequence"/>
</dbReference>